<proteinExistence type="predicted"/>
<comment type="caution">
    <text evidence="1">The sequence shown here is derived from an EMBL/GenBank/DDBJ whole genome shotgun (WGS) entry which is preliminary data.</text>
</comment>
<evidence type="ECO:0000313" key="2">
    <source>
        <dbReference type="Proteomes" id="UP001163603"/>
    </source>
</evidence>
<accession>A0ACC0ZDR3</accession>
<gene>
    <name evidence="1" type="ORF">Pint_16754</name>
</gene>
<name>A0ACC0ZDR3_9ROSI</name>
<dbReference type="EMBL" id="CM047737">
    <property type="protein sequence ID" value="KAJ0048384.1"/>
    <property type="molecule type" value="Genomic_DNA"/>
</dbReference>
<dbReference type="Proteomes" id="UP001163603">
    <property type="component" value="Chromosome 2"/>
</dbReference>
<keyword evidence="2" id="KW-1185">Reference proteome</keyword>
<sequence length="248" mass="27625">MEDERLQRLHNSAAEGNVDALFSILAEDPYVLERIDEIPFVTTPLHTAASWGKVHFMLEIVNLKPSFASKQDHLGRSPLHLALEGKKLQEGRSPPDLDLEGKYQEVVGEILRGAKAKRASQLHPQRKPPKSLVDYFRGDLSFGESILKRLGLRDQIIKTIPLKVRNAILVVALLITTATYETAPSPPRELYQGVSKGVGNLQPANNSTAISNTTTTTIFRKGPSKQWVDSAIVTSRHCLNSFTWFEFS</sequence>
<reference evidence="2" key="1">
    <citation type="journal article" date="2023" name="G3 (Bethesda)">
        <title>Genome assembly and association tests identify interacting loci associated with vigor, precocity, and sex in interspecific pistachio rootstocks.</title>
        <authorList>
            <person name="Palmer W."/>
            <person name="Jacygrad E."/>
            <person name="Sagayaradj S."/>
            <person name="Cavanaugh K."/>
            <person name="Han R."/>
            <person name="Bertier L."/>
            <person name="Beede B."/>
            <person name="Kafkas S."/>
            <person name="Golino D."/>
            <person name="Preece J."/>
            <person name="Michelmore R."/>
        </authorList>
    </citation>
    <scope>NUCLEOTIDE SEQUENCE [LARGE SCALE GENOMIC DNA]</scope>
</reference>
<protein>
    <submittedName>
        <fullName evidence="1">Uncharacterized protein</fullName>
    </submittedName>
</protein>
<evidence type="ECO:0000313" key="1">
    <source>
        <dbReference type="EMBL" id="KAJ0048384.1"/>
    </source>
</evidence>
<organism evidence="1 2">
    <name type="scientific">Pistacia integerrima</name>
    <dbReference type="NCBI Taxonomy" id="434235"/>
    <lineage>
        <taxon>Eukaryota</taxon>
        <taxon>Viridiplantae</taxon>
        <taxon>Streptophyta</taxon>
        <taxon>Embryophyta</taxon>
        <taxon>Tracheophyta</taxon>
        <taxon>Spermatophyta</taxon>
        <taxon>Magnoliopsida</taxon>
        <taxon>eudicotyledons</taxon>
        <taxon>Gunneridae</taxon>
        <taxon>Pentapetalae</taxon>
        <taxon>rosids</taxon>
        <taxon>malvids</taxon>
        <taxon>Sapindales</taxon>
        <taxon>Anacardiaceae</taxon>
        <taxon>Pistacia</taxon>
    </lineage>
</organism>